<protein>
    <submittedName>
        <fullName evidence="2">Uncharacterized protein</fullName>
    </submittedName>
</protein>
<evidence type="ECO:0000313" key="2">
    <source>
        <dbReference type="EMBL" id="KAF2395676.1"/>
    </source>
</evidence>
<dbReference type="OrthoDB" id="3257409at2759"/>
<keyword evidence="3" id="KW-1185">Reference proteome</keyword>
<dbReference type="AlphaFoldDB" id="A0A6G1HIJ8"/>
<name>A0A6G1HIJ8_9PEZI</name>
<evidence type="ECO:0000313" key="3">
    <source>
        <dbReference type="Proteomes" id="UP000799640"/>
    </source>
</evidence>
<organism evidence="2 3">
    <name type="scientific">Trichodelitschia bisporula</name>
    <dbReference type="NCBI Taxonomy" id="703511"/>
    <lineage>
        <taxon>Eukaryota</taxon>
        <taxon>Fungi</taxon>
        <taxon>Dikarya</taxon>
        <taxon>Ascomycota</taxon>
        <taxon>Pezizomycotina</taxon>
        <taxon>Dothideomycetes</taxon>
        <taxon>Dothideomycetes incertae sedis</taxon>
        <taxon>Phaeotrichales</taxon>
        <taxon>Phaeotrichaceae</taxon>
        <taxon>Trichodelitschia</taxon>
    </lineage>
</organism>
<sequence>MSLNGVQVVNTVHGRLHLFWSSTGSGRIWTSHGQGEGTRIQEQMPVLGQRRDQFPRASESPGSPRNDGDLFRKFHKKLNILQDPRDIALQLCV</sequence>
<evidence type="ECO:0000256" key="1">
    <source>
        <dbReference type="SAM" id="MobiDB-lite"/>
    </source>
</evidence>
<accession>A0A6G1HIJ8</accession>
<proteinExistence type="predicted"/>
<dbReference type="Proteomes" id="UP000799640">
    <property type="component" value="Unassembled WGS sequence"/>
</dbReference>
<gene>
    <name evidence="2" type="ORF">EJ06DRAFT_267434</name>
</gene>
<feature type="region of interest" description="Disordered" evidence="1">
    <location>
        <begin position="30"/>
        <end position="70"/>
    </location>
</feature>
<reference evidence="2" key="1">
    <citation type="journal article" date="2020" name="Stud. Mycol.">
        <title>101 Dothideomycetes genomes: a test case for predicting lifestyles and emergence of pathogens.</title>
        <authorList>
            <person name="Haridas S."/>
            <person name="Albert R."/>
            <person name="Binder M."/>
            <person name="Bloem J."/>
            <person name="Labutti K."/>
            <person name="Salamov A."/>
            <person name="Andreopoulos B."/>
            <person name="Baker S."/>
            <person name="Barry K."/>
            <person name="Bills G."/>
            <person name="Bluhm B."/>
            <person name="Cannon C."/>
            <person name="Castanera R."/>
            <person name="Culley D."/>
            <person name="Daum C."/>
            <person name="Ezra D."/>
            <person name="Gonzalez J."/>
            <person name="Henrissat B."/>
            <person name="Kuo A."/>
            <person name="Liang C."/>
            <person name="Lipzen A."/>
            <person name="Lutzoni F."/>
            <person name="Magnuson J."/>
            <person name="Mondo S."/>
            <person name="Nolan M."/>
            <person name="Ohm R."/>
            <person name="Pangilinan J."/>
            <person name="Park H.-J."/>
            <person name="Ramirez L."/>
            <person name="Alfaro M."/>
            <person name="Sun H."/>
            <person name="Tritt A."/>
            <person name="Yoshinaga Y."/>
            <person name="Zwiers L.-H."/>
            <person name="Turgeon B."/>
            <person name="Goodwin S."/>
            <person name="Spatafora J."/>
            <person name="Crous P."/>
            <person name="Grigoriev I."/>
        </authorList>
    </citation>
    <scope>NUCLEOTIDE SEQUENCE</scope>
    <source>
        <strain evidence="2">CBS 262.69</strain>
    </source>
</reference>
<dbReference type="EMBL" id="ML996712">
    <property type="protein sequence ID" value="KAF2395676.1"/>
    <property type="molecule type" value="Genomic_DNA"/>
</dbReference>